<name>A0A1G2IKL7_9BACT</name>
<sequence>MIIPLTEKQKAIIVGNVLGDGGIYGYRYNQISGSSQFYIKQCEKYKDYVFWLFNEMKNICPSAPKFRNDYRQWYFYSKYLDNLTEIRKTFYVNKKKIVPKNIKEWLTSPLSLAVWYMDDGSLDFRPKDHYNFAFSTNAFSAEENYLLLDALKENFGISATVQTPLSRGKRYPEIYIGVAGRDKFLPLVKPYVLDCFSHKIPPFYSLTPQRLNP</sequence>
<proteinExistence type="predicted"/>
<reference evidence="2 3" key="1">
    <citation type="journal article" date="2016" name="Nat. Commun.">
        <title>Thousands of microbial genomes shed light on interconnected biogeochemical processes in an aquifer system.</title>
        <authorList>
            <person name="Anantharaman K."/>
            <person name="Brown C.T."/>
            <person name="Hug L.A."/>
            <person name="Sharon I."/>
            <person name="Castelle C.J."/>
            <person name="Probst A.J."/>
            <person name="Thomas B.C."/>
            <person name="Singh A."/>
            <person name="Wilkins M.J."/>
            <person name="Karaoz U."/>
            <person name="Brodie E.L."/>
            <person name="Williams K.H."/>
            <person name="Hubbard S.S."/>
            <person name="Banfield J.F."/>
        </authorList>
    </citation>
    <scope>NUCLEOTIDE SEQUENCE [LARGE SCALE GENOMIC DNA]</scope>
</reference>
<dbReference type="AlphaFoldDB" id="A0A1G2IKL7"/>
<dbReference type="Pfam" id="PF03161">
    <property type="entry name" value="LAGLIDADG_2"/>
    <property type="match status" value="1"/>
</dbReference>
<gene>
    <name evidence="2" type="ORF">A3G45_01015</name>
</gene>
<organism evidence="2 3">
    <name type="scientific">Candidatus Staskawiczbacteria bacterium RIFCSPLOWO2_12_FULL_37_15</name>
    <dbReference type="NCBI Taxonomy" id="1802218"/>
    <lineage>
        <taxon>Bacteria</taxon>
        <taxon>Candidatus Staskawicziibacteriota</taxon>
    </lineage>
</organism>
<dbReference type="EMBL" id="MHPE01000051">
    <property type="protein sequence ID" value="OGZ75336.1"/>
    <property type="molecule type" value="Genomic_DNA"/>
</dbReference>
<comment type="caution">
    <text evidence="2">The sequence shown here is derived from an EMBL/GenBank/DDBJ whole genome shotgun (WGS) entry which is preliminary data.</text>
</comment>
<dbReference type="Gene3D" id="3.10.28.10">
    <property type="entry name" value="Homing endonucleases"/>
    <property type="match status" value="2"/>
</dbReference>
<evidence type="ECO:0000259" key="1">
    <source>
        <dbReference type="Pfam" id="PF03161"/>
    </source>
</evidence>
<dbReference type="Proteomes" id="UP000178632">
    <property type="component" value="Unassembled WGS sequence"/>
</dbReference>
<evidence type="ECO:0000313" key="2">
    <source>
        <dbReference type="EMBL" id="OGZ75336.1"/>
    </source>
</evidence>
<dbReference type="InterPro" id="IPR027434">
    <property type="entry name" value="Homing_endonucl"/>
</dbReference>
<dbReference type="InterPro" id="IPR004860">
    <property type="entry name" value="LAGLIDADG_dom"/>
</dbReference>
<dbReference type="GO" id="GO:0004519">
    <property type="term" value="F:endonuclease activity"/>
    <property type="evidence" value="ECO:0007669"/>
    <property type="project" value="InterPro"/>
</dbReference>
<feature type="domain" description="Homing endonuclease LAGLIDADG" evidence="1">
    <location>
        <begin position="11"/>
        <end position="178"/>
    </location>
</feature>
<dbReference type="SUPFAM" id="SSF55608">
    <property type="entry name" value="Homing endonucleases"/>
    <property type="match status" value="1"/>
</dbReference>
<evidence type="ECO:0000313" key="3">
    <source>
        <dbReference type="Proteomes" id="UP000178632"/>
    </source>
</evidence>
<protein>
    <recommendedName>
        <fullName evidence="1">Homing endonuclease LAGLIDADG domain-containing protein</fullName>
    </recommendedName>
</protein>
<accession>A0A1G2IKL7</accession>